<comment type="caution">
    <text evidence="1">The sequence shown here is derived from an EMBL/GenBank/DDBJ whole genome shotgun (WGS) entry which is preliminary data.</text>
</comment>
<gene>
    <name evidence="1" type="ORF">HanXRQr2_Chr09g0372151</name>
</gene>
<reference evidence="1" key="1">
    <citation type="journal article" date="2017" name="Nature">
        <title>The sunflower genome provides insights into oil metabolism, flowering and Asterid evolution.</title>
        <authorList>
            <person name="Badouin H."/>
            <person name="Gouzy J."/>
            <person name="Grassa C.J."/>
            <person name="Murat F."/>
            <person name="Staton S.E."/>
            <person name="Cottret L."/>
            <person name="Lelandais-Briere C."/>
            <person name="Owens G.L."/>
            <person name="Carrere S."/>
            <person name="Mayjonade B."/>
            <person name="Legrand L."/>
            <person name="Gill N."/>
            <person name="Kane N.C."/>
            <person name="Bowers J.E."/>
            <person name="Hubner S."/>
            <person name="Bellec A."/>
            <person name="Berard A."/>
            <person name="Berges H."/>
            <person name="Blanchet N."/>
            <person name="Boniface M.C."/>
            <person name="Brunel D."/>
            <person name="Catrice O."/>
            <person name="Chaidir N."/>
            <person name="Claudel C."/>
            <person name="Donnadieu C."/>
            <person name="Faraut T."/>
            <person name="Fievet G."/>
            <person name="Helmstetter N."/>
            <person name="King M."/>
            <person name="Knapp S.J."/>
            <person name="Lai Z."/>
            <person name="Le Paslier M.C."/>
            <person name="Lippi Y."/>
            <person name="Lorenzon L."/>
            <person name="Mandel J.R."/>
            <person name="Marage G."/>
            <person name="Marchand G."/>
            <person name="Marquand E."/>
            <person name="Bret-Mestries E."/>
            <person name="Morien E."/>
            <person name="Nambeesan S."/>
            <person name="Nguyen T."/>
            <person name="Pegot-Espagnet P."/>
            <person name="Pouilly N."/>
            <person name="Raftis F."/>
            <person name="Sallet E."/>
            <person name="Schiex T."/>
            <person name="Thomas J."/>
            <person name="Vandecasteele C."/>
            <person name="Vares D."/>
            <person name="Vear F."/>
            <person name="Vautrin S."/>
            <person name="Crespi M."/>
            <person name="Mangin B."/>
            <person name="Burke J.M."/>
            <person name="Salse J."/>
            <person name="Munos S."/>
            <person name="Vincourt P."/>
            <person name="Rieseberg L.H."/>
            <person name="Langlade N.B."/>
        </authorList>
    </citation>
    <scope>NUCLEOTIDE SEQUENCE</scope>
    <source>
        <tissue evidence="1">Leaves</tissue>
    </source>
</reference>
<organism evidence="1 2">
    <name type="scientific">Helianthus annuus</name>
    <name type="common">Common sunflower</name>
    <dbReference type="NCBI Taxonomy" id="4232"/>
    <lineage>
        <taxon>Eukaryota</taxon>
        <taxon>Viridiplantae</taxon>
        <taxon>Streptophyta</taxon>
        <taxon>Embryophyta</taxon>
        <taxon>Tracheophyta</taxon>
        <taxon>Spermatophyta</taxon>
        <taxon>Magnoliopsida</taxon>
        <taxon>eudicotyledons</taxon>
        <taxon>Gunneridae</taxon>
        <taxon>Pentapetalae</taxon>
        <taxon>asterids</taxon>
        <taxon>campanulids</taxon>
        <taxon>Asterales</taxon>
        <taxon>Asteraceae</taxon>
        <taxon>Asteroideae</taxon>
        <taxon>Heliantheae alliance</taxon>
        <taxon>Heliantheae</taxon>
        <taxon>Helianthus</taxon>
    </lineage>
</organism>
<evidence type="ECO:0000313" key="1">
    <source>
        <dbReference type="EMBL" id="KAF5789514.1"/>
    </source>
</evidence>
<dbReference type="Proteomes" id="UP000215914">
    <property type="component" value="Unassembled WGS sequence"/>
</dbReference>
<dbReference type="AlphaFoldDB" id="A0A9K3N797"/>
<proteinExistence type="predicted"/>
<dbReference type="EMBL" id="MNCJ02000324">
    <property type="protein sequence ID" value="KAF5789514.1"/>
    <property type="molecule type" value="Genomic_DNA"/>
</dbReference>
<evidence type="ECO:0000313" key="2">
    <source>
        <dbReference type="Proteomes" id="UP000215914"/>
    </source>
</evidence>
<protein>
    <submittedName>
        <fullName evidence="1">Uncharacterized protein</fullName>
    </submittedName>
</protein>
<sequence>MLSEWNLFTLFTNPNFCPHCSYQCGGCFECELQIRSFKYSSIDSLIFKLSVVPIFSYKRVNYNSCPSGYITFTLLAQKNLLTSEPPNVFFLTLLAPNTNSIHLLLGGKKVRKKRRVRGQKC</sequence>
<accession>A0A9K3N797</accession>
<dbReference type="Gramene" id="mRNA:HanXRQr2_Chr09g0372151">
    <property type="protein sequence ID" value="CDS:HanXRQr2_Chr09g0372151.1"/>
    <property type="gene ID" value="HanXRQr2_Chr09g0372151"/>
</dbReference>
<name>A0A9K3N797_HELAN</name>
<reference evidence="1" key="2">
    <citation type="submission" date="2020-06" db="EMBL/GenBank/DDBJ databases">
        <title>Helianthus annuus Genome sequencing and assembly Release 2.</title>
        <authorList>
            <person name="Gouzy J."/>
            <person name="Langlade N."/>
            <person name="Munos S."/>
        </authorList>
    </citation>
    <scope>NUCLEOTIDE SEQUENCE</scope>
    <source>
        <tissue evidence="1">Leaves</tissue>
    </source>
</reference>
<keyword evidence="2" id="KW-1185">Reference proteome</keyword>